<sequence length="113" mass="12413">MDLNFQTESMVLFFLVLFSLTILPVKIGATIFGATNNELKLCAISVFIGTFLSMLCLILIGGFLGLMASYIAVSIVYSRVLGISIMWSFLFTFGVFFIQVGVVQALTKFGIFT</sequence>
<dbReference type="Proteomes" id="UP000638462">
    <property type="component" value="Unassembled WGS sequence"/>
</dbReference>
<gene>
    <name evidence="2" type="ORF">GCM10008027_36500</name>
</gene>
<protein>
    <submittedName>
        <fullName evidence="2">Uncharacterized protein</fullName>
    </submittedName>
</protein>
<keyword evidence="1" id="KW-0472">Membrane</keyword>
<feature type="transmembrane region" description="Helical" evidence="1">
    <location>
        <begin position="85"/>
        <end position="107"/>
    </location>
</feature>
<keyword evidence="1" id="KW-1133">Transmembrane helix</keyword>
<evidence type="ECO:0000313" key="3">
    <source>
        <dbReference type="Proteomes" id="UP000638462"/>
    </source>
</evidence>
<keyword evidence="1" id="KW-0812">Transmembrane</keyword>
<dbReference type="EMBL" id="BMIT01000018">
    <property type="protein sequence ID" value="GGF08258.1"/>
    <property type="molecule type" value="Genomic_DNA"/>
</dbReference>
<dbReference type="RefSeq" id="WP_138625366.1">
    <property type="nucleotide sequence ID" value="NZ_BMIT01000018.1"/>
</dbReference>
<evidence type="ECO:0000256" key="1">
    <source>
        <dbReference type="SAM" id="Phobius"/>
    </source>
</evidence>
<name>A0ABQ1U0L1_9GAMM</name>
<comment type="caution">
    <text evidence="2">The sequence shown here is derived from an EMBL/GenBank/DDBJ whole genome shotgun (WGS) entry which is preliminary data.</text>
</comment>
<organism evidence="2 3">
    <name type="scientific">Pseudoalteromonas gelatinilytica</name>
    <dbReference type="NCBI Taxonomy" id="1703256"/>
    <lineage>
        <taxon>Bacteria</taxon>
        <taxon>Pseudomonadati</taxon>
        <taxon>Pseudomonadota</taxon>
        <taxon>Gammaproteobacteria</taxon>
        <taxon>Alteromonadales</taxon>
        <taxon>Pseudoalteromonadaceae</taxon>
        <taxon>Pseudoalteromonas</taxon>
    </lineage>
</organism>
<proteinExistence type="predicted"/>
<feature type="transmembrane region" description="Helical" evidence="1">
    <location>
        <begin position="46"/>
        <end position="73"/>
    </location>
</feature>
<accession>A0ABQ1U0L1</accession>
<reference evidence="3" key="1">
    <citation type="journal article" date="2019" name="Int. J. Syst. Evol. Microbiol.">
        <title>The Global Catalogue of Microorganisms (GCM) 10K type strain sequencing project: providing services to taxonomists for standard genome sequencing and annotation.</title>
        <authorList>
            <consortium name="The Broad Institute Genomics Platform"/>
            <consortium name="The Broad Institute Genome Sequencing Center for Infectious Disease"/>
            <person name="Wu L."/>
            <person name="Ma J."/>
        </authorList>
    </citation>
    <scope>NUCLEOTIDE SEQUENCE [LARGE SCALE GENOMIC DNA]</scope>
    <source>
        <strain evidence="3">CGMCC 1.15394</strain>
    </source>
</reference>
<feature type="transmembrane region" description="Helical" evidence="1">
    <location>
        <begin position="12"/>
        <end position="34"/>
    </location>
</feature>
<keyword evidence="3" id="KW-1185">Reference proteome</keyword>
<evidence type="ECO:0000313" key="2">
    <source>
        <dbReference type="EMBL" id="GGF08258.1"/>
    </source>
</evidence>